<gene>
    <name evidence="1" type="ORF">LPJ66_012062</name>
</gene>
<reference evidence="1" key="1">
    <citation type="submission" date="2022-07" db="EMBL/GenBank/DDBJ databases">
        <title>Phylogenomic reconstructions and comparative analyses of Kickxellomycotina fungi.</title>
        <authorList>
            <person name="Reynolds N.K."/>
            <person name="Stajich J.E."/>
            <person name="Barry K."/>
            <person name="Grigoriev I.V."/>
            <person name="Crous P."/>
            <person name="Smith M.E."/>
        </authorList>
    </citation>
    <scope>NUCLEOTIDE SEQUENCE</scope>
    <source>
        <strain evidence="1">Benny 63K</strain>
    </source>
</reference>
<dbReference type="Proteomes" id="UP001150581">
    <property type="component" value="Unassembled WGS sequence"/>
</dbReference>
<evidence type="ECO:0000313" key="1">
    <source>
        <dbReference type="EMBL" id="KAJ1877636.1"/>
    </source>
</evidence>
<feature type="non-terminal residue" evidence="1">
    <location>
        <position position="1"/>
    </location>
</feature>
<organism evidence="1 2">
    <name type="scientific">Kickxella alabastrina</name>
    <dbReference type="NCBI Taxonomy" id="61397"/>
    <lineage>
        <taxon>Eukaryota</taxon>
        <taxon>Fungi</taxon>
        <taxon>Fungi incertae sedis</taxon>
        <taxon>Zoopagomycota</taxon>
        <taxon>Kickxellomycotina</taxon>
        <taxon>Kickxellomycetes</taxon>
        <taxon>Kickxellales</taxon>
        <taxon>Kickxellaceae</taxon>
        <taxon>Kickxella</taxon>
    </lineage>
</organism>
<sequence>TKSAAGTYDIWGAPPAAETKSVVSRQKMAHLEIMPAVEVAHPGASYRPDEKQHKELINKAGAEYAMKLRKNEEYSEFKNFRGLQATDGLNECAAIIAEEIEQERANRIARMELARANQDSDDEDEDEDKAVADGVEDDKTIIDSDEEMEVELPTTSKDPKRKTRADRNRQRRLGKEKAEKFEAKALKKKLIQVDKAKWLNRIVDQEAIEAEVVVEHKRKLAHEKSLKPLKKIGKFKVPQLLEAVKLTEDLPASLRQLQPEGNGFSEVFNSLMKRNLVEPEVAFNQKEAKLKVKMTEKWSYKDFK</sequence>
<comment type="caution">
    <text evidence="1">The sequence shown here is derived from an EMBL/GenBank/DDBJ whole genome shotgun (WGS) entry which is preliminary data.</text>
</comment>
<protein>
    <submittedName>
        <fullName evidence="1">Uncharacterized protein</fullName>
    </submittedName>
</protein>
<name>A0ACC1HZP3_9FUNG</name>
<accession>A0ACC1HZP3</accession>
<proteinExistence type="predicted"/>
<dbReference type="EMBL" id="JANBPG010004122">
    <property type="protein sequence ID" value="KAJ1877636.1"/>
    <property type="molecule type" value="Genomic_DNA"/>
</dbReference>
<keyword evidence="2" id="KW-1185">Reference proteome</keyword>
<evidence type="ECO:0000313" key="2">
    <source>
        <dbReference type="Proteomes" id="UP001150581"/>
    </source>
</evidence>